<comment type="similarity">
    <text evidence="2">Belongs to the SecE/SEC61-gamma family.</text>
</comment>
<accession>A0AAV9IQ32</accession>
<gene>
    <name evidence="10" type="ORF">CDCA_CDCA01G0420</name>
</gene>
<comment type="subcellular location">
    <subcellularLocation>
        <location evidence="1">Membrane</location>
    </subcellularLocation>
</comment>
<dbReference type="InterPro" id="IPR001901">
    <property type="entry name" value="Translocase_SecE/Sec61-g"/>
</dbReference>
<sequence length="242" mass="27725">MTRRLPGWPLETLAFTLSRLPDARRPRTECRTPHSSASRLCGARCRPAHGACGFSSRWLGIRRHIMPAAATRRRHSPRRVHPLVCIRLDADEEEEESVELPDPEDIPEEMLQLDIPLEQLQEMLGVKPRGSDTVPELLGENAGDGMSSLQEVDRDADEGWNDRQRAEIEHIRRVAHIRKQPMSAYRRRIAETVEELRMVEWPNANTVLRLTVATIALLIVMSIFLYSVDTFFSWAINLFLTD</sequence>
<dbReference type="GO" id="GO:0016020">
    <property type="term" value="C:membrane"/>
    <property type="evidence" value="ECO:0007669"/>
    <property type="project" value="UniProtKB-SubCell"/>
</dbReference>
<keyword evidence="3" id="KW-0813">Transport</keyword>
<name>A0AAV9IQ32_CYACA</name>
<keyword evidence="4 9" id="KW-0812">Transmembrane</keyword>
<dbReference type="Gene3D" id="1.20.5.1030">
    <property type="entry name" value="Preprotein translocase secy subunit"/>
    <property type="match status" value="1"/>
</dbReference>
<evidence type="ECO:0000313" key="10">
    <source>
        <dbReference type="EMBL" id="KAK4534395.1"/>
    </source>
</evidence>
<dbReference type="GO" id="GO:0009306">
    <property type="term" value="P:protein secretion"/>
    <property type="evidence" value="ECO:0007669"/>
    <property type="project" value="InterPro"/>
</dbReference>
<evidence type="ECO:0000256" key="8">
    <source>
        <dbReference type="ARBA" id="ARBA00023136"/>
    </source>
</evidence>
<keyword evidence="8 9" id="KW-0472">Membrane</keyword>
<dbReference type="GO" id="GO:0006886">
    <property type="term" value="P:intracellular protein transport"/>
    <property type="evidence" value="ECO:0007669"/>
    <property type="project" value="InterPro"/>
</dbReference>
<proteinExistence type="inferred from homology"/>
<evidence type="ECO:0000256" key="2">
    <source>
        <dbReference type="ARBA" id="ARBA00008274"/>
    </source>
</evidence>
<dbReference type="NCBIfam" id="TIGR00964">
    <property type="entry name" value="secE_bact"/>
    <property type="match status" value="1"/>
</dbReference>
<dbReference type="InterPro" id="IPR038379">
    <property type="entry name" value="SecE_sf"/>
</dbReference>
<comment type="caution">
    <text evidence="10">The sequence shown here is derived from an EMBL/GenBank/DDBJ whole genome shotgun (WGS) entry which is preliminary data.</text>
</comment>
<evidence type="ECO:0000256" key="4">
    <source>
        <dbReference type="ARBA" id="ARBA00022692"/>
    </source>
</evidence>
<evidence type="ECO:0000256" key="1">
    <source>
        <dbReference type="ARBA" id="ARBA00004370"/>
    </source>
</evidence>
<evidence type="ECO:0000256" key="6">
    <source>
        <dbReference type="ARBA" id="ARBA00022989"/>
    </source>
</evidence>
<evidence type="ECO:0000256" key="3">
    <source>
        <dbReference type="ARBA" id="ARBA00022448"/>
    </source>
</evidence>
<dbReference type="Proteomes" id="UP001301350">
    <property type="component" value="Unassembled WGS sequence"/>
</dbReference>
<evidence type="ECO:0000256" key="5">
    <source>
        <dbReference type="ARBA" id="ARBA00022927"/>
    </source>
</evidence>
<keyword evidence="7" id="KW-0811">Translocation</keyword>
<evidence type="ECO:0008006" key="12">
    <source>
        <dbReference type="Google" id="ProtNLM"/>
    </source>
</evidence>
<dbReference type="GO" id="GO:0008320">
    <property type="term" value="F:protein transmembrane transporter activity"/>
    <property type="evidence" value="ECO:0007669"/>
    <property type="project" value="InterPro"/>
</dbReference>
<protein>
    <recommendedName>
        <fullName evidence="12">Preprotein translocase subunit SecE</fullName>
    </recommendedName>
</protein>
<evidence type="ECO:0000256" key="9">
    <source>
        <dbReference type="SAM" id="Phobius"/>
    </source>
</evidence>
<evidence type="ECO:0000313" key="11">
    <source>
        <dbReference type="Proteomes" id="UP001301350"/>
    </source>
</evidence>
<dbReference type="InterPro" id="IPR005807">
    <property type="entry name" value="SecE_bac"/>
</dbReference>
<dbReference type="EMBL" id="JANCYW010000001">
    <property type="protein sequence ID" value="KAK4534395.1"/>
    <property type="molecule type" value="Genomic_DNA"/>
</dbReference>
<dbReference type="Pfam" id="PF00584">
    <property type="entry name" value="SecE"/>
    <property type="match status" value="1"/>
</dbReference>
<keyword evidence="6 9" id="KW-1133">Transmembrane helix</keyword>
<evidence type="ECO:0000256" key="7">
    <source>
        <dbReference type="ARBA" id="ARBA00023010"/>
    </source>
</evidence>
<feature type="transmembrane region" description="Helical" evidence="9">
    <location>
        <begin position="207"/>
        <end position="228"/>
    </location>
</feature>
<organism evidence="10 11">
    <name type="scientific">Cyanidium caldarium</name>
    <name type="common">Red alga</name>
    <dbReference type="NCBI Taxonomy" id="2771"/>
    <lineage>
        <taxon>Eukaryota</taxon>
        <taxon>Rhodophyta</taxon>
        <taxon>Bangiophyceae</taxon>
        <taxon>Cyanidiales</taxon>
        <taxon>Cyanidiaceae</taxon>
        <taxon>Cyanidium</taxon>
    </lineage>
</organism>
<keyword evidence="11" id="KW-1185">Reference proteome</keyword>
<reference evidence="10 11" key="1">
    <citation type="submission" date="2022-07" db="EMBL/GenBank/DDBJ databases">
        <title>Genome-wide signatures of adaptation to extreme environments.</title>
        <authorList>
            <person name="Cho C.H."/>
            <person name="Yoon H.S."/>
        </authorList>
    </citation>
    <scope>NUCLEOTIDE SEQUENCE [LARGE SCALE GENOMIC DNA]</scope>
    <source>
        <strain evidence="10 11">DBV 063 E5</strain>
    </source>
</reference>
<dbReference type="AlphaFoldDB" id="A0AAV9IQ32"/>
<dbReference type="HAMAP" id="MF_00422">
    <property type="entry name" value="SecE"/>
    <property type="match status" value="1"/>
</dbReference>
<keyword evidence="5" id="KW-0653">Protein transport</keyword>
<dbReference type="GO" id="GO:0006605">
    <property type="term" value="P:protein targeting"/>
    <property type="evidence" value="ECO:0007669"/>
    <property type="project" value="InterPro"/>
</dbReference>